<dbReference type="InterPro" id="IPR036097">
    <property type="entry name" value="HisK_dim/P_sf"/>
</dbReference>
<organism evidence="9 10">
    <name type="scientific">Blautia caecimuris</name>
    <dbReference type="NCBI Taxonomy" id="1796615"/>
    <lineage>
        <taxon>Bacteria</taxon>
        <taxon>Bacillati</taxon>
        <taxon>Bacillota</taxon>
        <taxon>Clostridia</taxon>
        <taxon>Lachnospirales</taxon>
        <taxon>Lachnospiraceae</taxon>
        <taxon>Blautia</taxon>
    </lineage>
</organism>
<dbReference type="RefSeq" id="WP_257463882.1">
    <property type="nucleotide sequence ID" value="NZ_BAABXP010000003.1"/>
</dbReference>
<comment type="catalytic activity">
    <reaction evidence="1">
        <text>ATP + protein L-histidine = ADP + protein N-phospho-L-histidine.</text>
        <dbReference type="EC" id="2.7.13.3"/>
    </reaction>
</comment>
<dbReference type="PRINTS" id="PR00344">
    <property type="entry name" value="BCTRLSENSOR"/>
</dbReference>
<dbReference type="Pfam" id="PF02518">
    <property type="entry name" value="HATPase_c"/>
    <property type="match status" value="1"/>
</dbReference>
<dbReference type="PROSITE" id="PS50109">
    <property type="entry name" value="HIS_KIN"/>
    <property type="match status" value="1"/>
</dbReference>
<evidence type="ECO:0000256" key="4">
    <source>
        <dbReference type="ARBA" id="ARBA00022679"/>
    </source>
</evidence>
<keyword evidence="4" id="KW-0808">Transferase</keyword>
<evidence type="ECO:0000313" key="9">
    <source>
        <dbReference type="EMBL" id="MET3749129.1"/>
    </source>
</evidence>
<dbReference type="Gene3D" id="1.10.287.130">
    <property type="match status" value="1"/>
</dbReference>
<keyword evidence="5 9" id="KW-0418">Kinase</keyword>
<dbReference type="CDD" id="cd00082">
    <property type="entry name" value="HisKA"/>
    <property type="match status" value="1"/>
</dbReference>
<dbReference type="PROSITE" id="PS51257">
    <property type="entry name" value="PROKAR_LIPOPROTEIN"/>
    <property type="match status" value="1"/>
</dbReference>
<dbReference type="Pfam" id="PF00512">
    <property type="entry name" value="HisKA"/>
    <property type="match status" value="1"/>
</dbReference>
<evidence type="ECO:0000259" key="8">
    <source>
        <dbReference type="PROSITE" id="PS50109"/>
    </source>
</evidence>
<dbReference type="PANTHER" id="PTHR43711">
    <property type="entry name" value="TWO-COMPONENT HISTIDINE KINASE"/>
    <property type="match status" value="1"/>
</dbReference>
<reference evidence="9 10" key="1">
    <citation type="submission" date="2024-06" db="EMBL/GenBank/DDBJ databases">
        <title>Genomic Encyclopedia of Type Strains, Phase IV (KMG-IV): sequencing the most valuable type-strain genomes for metagenomic binning, comparative biology and taxonomic classification.</title>
        <authorList>
            <person name="Goeker M."/>
        </authorList>
    </citation>
    <scope>NUCLEOTIDE SEQUENCE [LARGE SCALE GENOMIC DNA]</scope>
    <source>
        <strain evidence="9 10">DSM 29492</strain>
    </source>
</reference>
<keyword evidence="7" id="KW-1133">Transmembrane helix</keyword>
<dbReference type="InterPro" id="IPR003661">
    <property type="entry name" value="HisK_dim/P_dom"/>
</dbReference>
<evidence type="ECO:0000256" key="3">
    <source>
        <dbReference type="ARBA" id="ARBA00022553"/>
    </source>
</evidence>
<dbReference type="InterPro" id="IPR036890">
    <property type="entry name" value="HATPase_C_sf"/>
</dbReference>
<dbReference type="InterPro" id="IPR004358">
    <property type="entry name" value="Sig_transdc_His_kin-like_C"/>
</dbReference>
<dbReference type="SMART" id="SM00387">
    <property type="entry name" value="HATPase_c"/>
    <property type="match status" value="1"/>
</dbReference>
<keyword evidence="7" id="KW-0812">Transmembrane</keyword>
<dbReference type="InterPro" id="IPR005467">
    <property type="entry name" value="His_kinase_dom"/>
</dbReference>
<feature type="domain" description="Histidine kinase" evidence="8">
    <location>
        <begin position="211"/>
        <end position="425"/>
    </location>
</feature>
<evidence type="ECO:0000256" key="2">
    <source>
        <dbReference type="ARBA" id="ARBA00012438"/>
    </source>
</evidence>
<evidence type="ECO:0000256" key="1">
    <source>
        <dbReference type="ARBA" id="ARBA00000085"/>
    </source>
</evidence>
<dbReference type="EC" id="2.7.13.3" evidence="2"/>
<dbReference type="Proteomes" id="UP001549106">
    <property type="component" value="Unassembled WGS sequence"/>
</dbReference>
<accession>A0ABV2LY52</accession>
<evidence type="ECO:0000256" key="7">
    <source>
        <dbReference type="SAM" id="Phobius"/>
    </source>
</evidence>
<comment type="caution">
    <text evidence="9">The sequence shown here is derived from an EMBL/GenBank/DDBJ whole genome shotgun (WGS) entry which is preliminary data.</text>
</comment>
<name>A0ABV2LY52_9FIRM</name>
<evidence type="ECO:0000256" key="6">
    <source>
        <dbReference type="ARBA" id="ARBA00023012"/>
    </source>
</evidence>
<protein>
    <recommendedName>
        <fullName evidence="2">histidine kinase</fullName>
        <ecNumber evidence="2">2.7.13.3</ecNumber>
    </recommendedName>
</protein>
<dbReference type="InterPro" id="IPR050736">
    <property type="entry name" value="Sensor_HK_Regulatory"/>
</dbReference>
<dbReference type="PANTHER" id="PTHR43711:SF1">
    <property type="entry name" value="HISTIDINE KINASE 1"/>
    <property type="match status" value="1"/>
</dbReference>
<dbReference type="Gene3D" id="3.30.565.10">
    <property type="entry name" value="Histidine kinase-like ATPase, C-terminal domain"/>
    <property type="match status" value="1"/>
</dbReference>
<dbReference type="InterPro" id="IPR003594">
    <property type="entry name" value="HATPase_dom"/>
</dbReference>
<dbReference type="CDD" id="cd00075">
    <property type="entry name" value="HATPase"/>
    <property type="match status" value="1"/>
</dbReference>
<keyword evidence="10" id="KW-1185">Reference proteome</keyword>
<evidence type="ECO:0000256" key="5">
    <source>
        <dbReference type="ARBA" id="ARBA00022777"/>
    </source>
</evidence>
<feature type="transmembrane region" description="Helical" evidence="7">
    <location>
        <begin position="170"/>
        <end position="190"/>
    </location>
</feature>
<keyword evidence="7" id="KW-0472">Membrane</keyword>
<dbReference type="GO" id="GO:0016301">
    <property type="term" value="F:kinase activity"/>
    <property type="evidence" value="ECO:0007669"/>
    <property type="project" value="UniProtKB-KW"/>
</dbReference>
<dbReference type="SUPFAM" id="SSF47384">
    <property type="entry name" value="Homodimeric domain of signal transducing histidine kinase"/>
    <property type="match status" value="1"/>
</dbReference>
<keyword evidence="3" id="KW-0597">Phosphoprotein</keyword>
<sequence>MFRKLHIHMTLFSTFITGTILVLLASACLIITESNIRQKHYTVFTNNAYSCVSHLESQNVLSHRWIQQAESNYGIDMQIYDGNTPLFFEQLHGQDNMRKIFDLAKKESAENHGLNLDSGQTSQTLSKIVMFQLPGYYACTARIPKNGGVLNTVLLYSLDAQSGQIKTIRIAFLVAVIAAVSALAVFSWFFTRKMIRPLEKSRKEQNAFIAAASHELRSPLTVIQTSLSAVSYADPEQTEHFISISLDECKRMSRLIQDMLSLSRSDNHTWVLDCTSCEIDTLLLDVYEKYEQTARHKKKQLLIELPEDSLPVCFCDSLKISQALAILIDNALAYVPEGGMIRLSARQEAASVSLFVADNGPGIPDSEKEAVFQRFYRSDTSRNDKQHFGLGLCIAKEIALLHHGTLSVSDTPGGGATFQLKLPVH</sequence>
<gene>
    <name evidence="9" type="ORF">ABID24_000352</name>
</gene>
<proteinExistence type="predicted"/>
<dbReference type="SUPFAM" id="SSF55874">
    <property type="entry name" value="ATPase domain of HSP90 chaperone/DNA topoisomerase II/histidine kinase"/>
    <property type="match status" value="1"/>
</dbReference>
<keyword evidence="6" id="KW-0902">Two-component regulatory system</keyword>
<dbReference type="SMART" id="SM00388">
    <property type="entry name" value="HisKA"/>
    <property type="match status" value="1"/>
</dbReference>
<evidence type="ECO:0000313" key="10">
    <source>
        <dbReference type="Proteomes" id="UP001549106"/>
    </source>
</evidence>
<dbReference type="EMBL" id="JBEPMJ010000002">
    <property type="protein sequence ID" value="MET3749129.1"/>
    <property type="molecule type" value="Genomic_DNA"/>
</dbReference>